<evidence type="ECO:0000313" key="2">
    <source>
        <dbReference type="Proteomes" id="UP000535437"/>
    </source>
</evidence>
<dbReference type="Pfam" id="PF00702">
    <property type="entry name" value="Hydrolase"/>
    <property type="match status" value="1"/>
</dbReference>
<dbReference type="PANTHER" id="PTHR43481">
    <property type="entry name" value="FRUCTOSE-1-PHOSPHATE PHOSPHATASE"/>
    <property type="match status" value="1"/>
</dbReference>
<dbReference type="EMBL" id="JACCFY010000001">
    <property type="protein sequence ID" value="NYJ76710.1"/>
    <property type="molecule type" value="Genomic_DNA"/>
</dbReference>
<dbReference type="InterPro" id="IPR036412">
    <property type="entry name" value="HAD-like_sf"/>
</dbReference>
<dbReference type="GO" id="GO:0050308">
    <property type="term" value="F:sugar-phosphatase activity"/>
    <property type="evidence" value="ECO:0007669"/>
    <property type="project" value="UniProtKB-EC"/>
</dbReference>
<reference evidence="1 2" key="1">
    <citation type="submission" date="2020-07" db="EMBL/GenBank/DDBJ databases">
        <title>Sequencing the genomes of 1000 actinobacteria strains.</title>
        <authorList>
            <person name="Klenk H.-P."/>
        </authorList>
    </citation>
    <scope>NUCLEOTIDE SEQUENCE [LARGE SCALE GENOMIC DNA]</scope>
    <source>
        <strain evidence="1 2">DSM 15475</strain>
    </source>
</reference>
<dbReference type="SFLD" id="SFLDS00003">
    <property type="entry name" value="Haloacid_Dehalogenase"/>
    <property type="match status" value="1"/>
</dbReference>
<dbReference type="NCBIfam" id="TIGR01509">
    <property type="entry name" value="HAD-SF-IA-v3"/>
    <property type="match status" value="1"/>
</dbReference>
<dbReference type="PANTHER" id="PTHR43481:SF4">
    <property type="entry name" value="GLYCEROL-1-PHOSPHATE PHOSPHOHYDROLASE 1-RELATED"/>
    <property type="match status" value="1"/>
</dbReference>
<dbReference type="NCBIfam" id="TIGR01549">
    <property type="entry name" value="HAD-SF-IA-v1"/>
    <property type="match status" value="1"/>
</dbReference>
<dbReference type="InterPro" id="IPR023198">
    <property type="entry name" value="PGP-like_dom2"/>
</dbReference>
<organism evidence="1 2">
    <name type="scientific">Nesterenkonia xinjiangensis</name>
    <dbReference type="NCBI Taxonomy" id="225327"/>
    <lineage>
        <taxon>Bacteria</taxon>
        <taxon>Bacillati</taxon>
        <taxon>Actinomycetota</taxon>
        <taxon>Actinomycetes</taxon>
        <taxon>Micrococcales</taxon>
        <taxon>Micrococcaceae</taxon>
        <taxon>Nesterenkonia</taxon>
    </lineage>
</organism>
<dbReference type="InterPro" id="IPR051806">
    <property type="entry name" value="HAD-like_SPP"/>
</dbReference>
<dbReference type="AlphaFoldDB" id="A0A7Z0GIP5"/>
<evidence type="ECO:0000313" key="1">
    <source>
        <dbReference type="EMBL" id="NYJ76710.1"/>
    </source>
</evidence>
<dbReference type="Gene3D" id="3.40.50.1000">
    <property type="entry name" value="HAD superfamily/HAD-like"/>
    <property type="match status" value="1"/>
</dbReference>
<keyword evidence="1" id="KW-0378">Hydrolase</keyword>
<keyword evidence="2" id="KW-1185">Reference proteome</keyword>
<dbReference type="Gene3D" id="1.10.150.240">
    <property type="entry name" value="Putative phosphatase, domain 2"/>
    <property type="match status" value="1"/>
</dbReference>
<name>A0A7Z0GIP5_9MICC</name>
<dbReference type="Proteomes" id="UP000535437">
    <property type="component" value="Unassembled WGS sequence"/>
</dbReference>
<dbReference type="EC" id="3.1.3.23" evidence="1"/>
<accession>A0A7Z0GIP5</accession>
<comment type="caution">
    <text evidence="1">The sequence shown here is derived from an EMBL/GenBank/DDBJ whole genome shotgun (WGS) entry which is preliminary data.</text>
</comment>
<proteinExistence type="predicted"/>
<dbReference type="InterPro" id="IPR023214">
    <property type="entry name" value="HAD_sf"/>
</dbReference>
<dbReference type="SFLD" id="SFLDG01129">
    <property type="entry name" value="C1.5:_HAD__Beta-PGM__Phosphata"/>
    <property type="match status" value="1"/>
</dbReference>
<dbReference type="InterPro" id="IPR006439">
    <property type="entry name" value="HAD-SF_hydro_IA"/>
</dbReference>
<dbReference type="SUPFAM" id="SSF56784">
    <property type="entry name" value="HAD-like"/>
    <property type="match status" value="1"/>
</dbReference>
<sequence>MAAPGPSPVITARAALLDMDGTLVDSRAVVEKLWLRWADQHGLDHDTVLRTVHGRQGHESMAILLPDRSAEENHRENQQMLATESVDTGGIISIGGAAELLDALQELPHALVTSADARLAIARMEAAGLRVPEHRITAEDVTASKPSPEGFLQAAERLGVAPGECVVFEDSQAGVEAGLAAGMPVVGVGAHAAAHGPTCAVEDLTDLRIAVEDDGGFTVLLDDGPSAHEVQ</sequence>
<protein>
    <submittedName>
        <fullName evidence="1">Sugar-phosphatase</fullName>
        <ecNumber evidence="1">3.1.3.23</ecNumber>
    </submittedName>
</protein>
<gene>
    <name evidence="1" type="ORF">HNR09_000121</name>
</gene>
<dbReference type="RefSeq" id="WP_179540288.1">
    <property type="nucleotide sequence ID" value="NZ_BAAALL010000008.1"/>
</dbReference>